<dbReference type="EMBL" id="CP001219">
    <property type="protein sequence ID" value="ACK78175.1"/>
    <property type="molecule type" value="Genomic_DNA"/>
</dbReference>
<dbReference type="Proteomes" id="UP000001362">
    <property type="component" value="Chromosome"/>
</dbReference>
<evidence type="ECO:0000256" key="1">
    <source>
        <dbReference type="SAM" id="Phobius"/>
    </source>
</evidence>
<keyword evidence="1" id="KW-1133">Transmembrane helix</keyword>
<sequence length="31" mass="3704">MPAMVNNHLFLFIDIFLIWVTPAHYGEVCRR</sequence>
<evidence type="ECO:0000313" key="3">
    <source>
        <dbReference type="Proteomes" id="UP000001362"/>
    </source>
</evidence>
<keyword evidence="1" id="KW-0472">Membrane</keyword>
<organism evidence="2 3">
    <name type="scientific">Acidithiobacillus ferrooxidans (strain ATCC 23270 / DSM 14882 / CIP 104768 / NCIMB 8455)</name>
    <name type="common">Ferrobacillus ferrooxidans (strain ATCC 23270)</name>
    <dbReference type="NCBI Taxonomy" id="243159"/>
    <lineage>
        <taxon>Bacteria</taxon>
        <taxon>Pseudomonadati</taxon>
        <taxon>Pseudomonadota</taxon>
        <taxon>Acidithiobacillia</taxon>
        <taxon>Acidithiobacillales</taxon>
        <taxon>Acidithiobacillaceae</taxon>
        <taxon>Acidithiobacillus</taxon>
    </lineage>
</organism>
<accession>B7J4T3</accession>
<proteinExistence type="predicted"/>
<protein>
    <submittedName>
        <fullName evidence="2">Uncharacterized protein</fullName>
    </submittedName>
</protein>
<dbReference type="PaxDb" id="243159-AFE_2073"/>
<dbReference type="AlphaFoldDB" id="B7J4T3"/>
<keyword evidence="1" id="KW-0812">Transmembrane</keyword>
<name>B7J4T3_ACIF2</name>
<dbReference type="KEGG" id="afr:AFE_2073"/>
<evidence type="ECO:0000313" key="2">
    <source>
        <dbReference type="EMBL" id="ACK78175.1"/>
    </source>
</evidence>
<keyword evidence="3" id="KW-1185">Reference proteome</keyword>
<gene>
    <name evidence="2" type="ordered locus">AFE_2073</name>
</gene>
<reference evidence="2 3" key="1">
    <citation type="journal article" date="2008" name="BMC Genomics">
        <title>Acidithiobacillus ferrooxidans metabolism: from genome sequence to industrial applications.</title>
        <authorList>
            <person name="Valdes J."/>
            <person name="Pedroso I."/>
            <person name="Quatrini R."/>
            <person name="Dodson R.J."/>
            <person name="Tettelin H."/>
            <person name="Blake R.II."/>
            <person name="Eisen J.A."/>
            <person name="Holmes D.S."/>
        </authorList>
    </citation>
    <scope>NUCLEOTIDE SEQUENCE [LARGE SCALE GENOMIC DNA]</scope>
    <source>
        <strain evidence="3">ATCC 23270 / DSM 14882 / CIP 104768 / NCIMB 8455</strain>
    </source>
</reference>
<feature type="transmembrane region" description="Helical" evidence="1">
    <location>
        <begin position="6"/>
        <end position="25"/>
    </location>
</feature>
<dbReference type="HOGENOM" id="CLU_3394642_0_0_6"/>